<name>A0A3D9H2L8_9PROT</name>
<dbReference type="InterPro" id="IPR009929">
    <property type="entry name" value="T3SS_YscO"/>
</dbReference>
<dbReference type="InterPro" id="IPR053716">
    <property type="entry name" value="Flag_assembly_chemotaxis_eff"/>
</dbReference>
<dbReference type="RefSeq" id="WP_115939552.1">
    <property type="nucleotide sequence ID" value="NZ_QRDW01000020.1"/>
</dbReference>
<accession>A0A3D9H2L8</accession>
<feature type="coiled-coil region" evidence="1">
    <location>
        <begin position="90"/>
        <end position="120"/>
    </location>
</feature>
<proteinExistence type="predicted"/>
<evidence type="ECO:0000256" key="1">
    <source>
        <dbReference type="SAM" id="Coils"/>
    </source>
</evidence>
<keyword evidence="3" id="KW-1185">Reference proteome</keyword>
<evidence type="ECO:0000313" key="3">
    <source>
        <dbReference type="Proteomes" id="UP000256845"/>
    </source>
</evidence>
<dbReference type="EMBL" id="QRDW01000020">
    <property type="protein sequence ID" value="RED43734.1"/>
    <property type="molecule type" value="Genomic_DNA"/>
</dbReference>
<organism evidence="2 3">
    <name type="scientific">Aestuariispira insulae</name>
    <dbReference type="NCBI Taxonomy" id="1461337"/>
    <lineage>
        <taxon>Bacteria</taxon>
        <taxon>Pseudomonadati</taxon>
        <taxon>Pseudomonadota</taxon>
        <taxon>Alphaproteobacteria</taxon>
        <taxon>Rhodospirillales</taxon>
        <taxon>Kiloniellaceae</taxon>
        <taxon>Aestuariispira</taxon>
    </lineage>
</organism>
<dbReference type="AlphaFoldDB" id="A0A3D9H2L8"/>
<reference evidence="2 3" key="1">
    <citation type="submission" date="2018-07" db="EMBL/GenBank/DDBJ databases">
        <title>Genomic Encyclopedia of Type Strains, Phase III (KMG-III): the genomes of soil and plant-associated and newly described type strains.</title>
        <authorList>
            <person name="Whitman W."/>
        </authorList>
    </citation>
    <scope>NUCLEOTIDE SEQUENCE [LARGE SCALE GENOMIC DNA]</scope>
    <source>
        <strain evidence="2 3">CECT 8488</strain>
    </source>
</reference>
<protein>
    <submittedName>
        <fullName evidence="2">Type III secretion system (T3SS) protein YscO</fullName>
    </submittedName>
</protein>
<gene>
    <name evidence="2" type="ORF">DFP90_12018</name>
</gene>
<keyword evidence="1" id="KW-0175">Coiled coil</keyword>
<dbReference type="Pfam" id="PF07321">
    <property type="entry name" value="YscO"/>
    <property type="match status" value="1"/>
</dbReference>
<dbReference type="Gene3D" id="1.10.287.1700">
    <property type="match status" value="1"/>
</dbReference>
<evidence type="ECO:0000313" key="2">
    <source>
        <dbReference type="EMBL" id="RED43734.1"/>
    </source>
</evidence>
<dbReference type="Proteomes" id="UP000256845">
    <property type="component" value="Unassembled WGS sequence"/>
</dbReference>
<feature type="coiled-coil region" evidence="1">
    <location>
        <begin position="13"/>
        <end position="46"/>
    </location>
</feature>
<sequence length="161" mass="18302">MKNVMTVLEGLHSRREKRLLKDLQNVVALLEQARAAQAEADQALQRFGVEREQRIQALTAGLLGHEVGLKEVEWFRFQWEEIQNEGLRRKAAAQEAAERVLQAKERVEEARQAHHAASRKRTKIQEISLEISKELKSQACQAAERQEEEALESLISLKGGA</sequence>
<comment type="caution">
    <text evidence="2">The sequence shown here is derived from an EMBL/GenBank/DDBJ whole genome shotgun (WGS) entry which is preliminary data.</text>
</comment>